<dbReference type="Gene3D" id="3.30.70.100">
    <property type="match status" value="1"/>
</dbReference>
<dbReference type="InterPro" id="IPR049142">
    <property type="entry name" value="MS_channel_1st"/>
</dbReference>
<dbReference type="InterPro" id="IPR006686">
    <property type="entry name" value="MscS_channel_CS"/>
</dbReference>
<proteinExistence type="inferred from homology"/>
<dbReference type="GO" id="GO:0008381">
    <property type="term" value="F:mechanosensitive monoatomic ion channel activity"/>
    <property type="evidence" value="ECO:0007669"/>
    <property type="project" value="UniProtKB-ARBA"/>
</dbReference>
<evidence type="ECO:0000256" key="6">
    <source>
        <dbReference type="ARBA" id="ARBA00023136"/>
    </source>
</evidence>
<feature type="domain" description="Mechanosensitive ion channel MscS" evidence="8">
    <location>
        <begin position="181"/>
        <end position="248"/>
    </location>
</feature>
<comment type="similarity">
    <text evidence="2">Belongs to the MscS (TC 1.A.23) family.</text>
</comment>
<evidence type="ECO:0000256" key="4">
    <source>
        <dbReference type="ARBA" id="ARBA00022692"/>
    </source>
</evidence>
<dbReference type="SUPFAM" id="SSF82861">
    <property type="entry name" value="Mechanosensitive channel protein MscS (YggB), transmembrane region"/>
    <property type="match status" value="1"/>
</dbReference>
<dbReference type="PANTHER" id="PTHR43634:SF2">
    <property type="entry name" value="LOW CONDUCTANCE MECHANOSENSITIVE CHANNEL YNAI"/>
    <property type="match status" value="1"/>
</dbReference>
<keyword evidence="3" id="KW-1003">Cell membrane</keyword>
<evidence type="ECO:0000259" key="9">
    <source>
        <dbReference type="Pfam" id="PF21082"/>
    </source>
</evidence>
<evidence type="ECO:0000259" key="10">
    <source>
        <dbReference type="Pfam" id="PF21088"/>
    </source>
</evidence>
<keyword evidence="5 7" id="KW-1133">Transmembrane helix</keyword>
<dbReference type="Proteomes" id="UP000280842">
    <property type="component" value="Unassembled WGS sequence"/>
</dbReference>
<dbReference type="PANTHER" id="PTHR43634">
    <property type="entry name" value="OW CONDUCTANCE MECHANOSENSITIVE CHANNEL"/>
    <property type="match status" value="1"/>
</dbReference>
<evidence type="ECO:0000256" key="3">
    <source>
        <dbReference type="ARBA" id="ARBA00022475"/>
    </source>
</evidence>
<feature type="transmembrane region" description="Helical" evidence="7">
    <location>
        <begin position="132"/>
        <end position="153"/>
    </location>
</feature>
<name>A0A3M0BIU5_9AQUI</name>
<feature type="domain" description="Mechanosensitive ion channel transmembrane helices 2/3" evidence="10">
    <location>
        <begin position="139"/>
        <end position="180"/>
    </location>
</feature>
<dbReference type="InterPro" id="IPR049278">
    <property type="entry name" value="MS_channel_C"/>
</dbReference>
<evidence type="ECO:0000256" key="7">
    <source>
        <dbReference type="SAM" id="Phobius"/>
    </source>
</evidence>
<dbReference type="InterPro" id="IPR023408">
    <property type="entry name" value="MscS_beta-dom_sf"/>
</dbReference>
<evidence type="ECO:0000313" key="12">
    <source>
        <dbReference type="Proteomes" id="UP000280842"/>
    </source>
</evidence>
<sequence length="364" mass="41537">MQEIKELLQHVIFGIPLYKWALALTIFFLFIILRKVFSLTIAKTFEKIVSKTKTEVDDKILSIIISPLNFLFIIIGLWIALTILNIKADIVSHLIKSLFIFDIFWIFYNLVNVFSPEVYKFTEKFGKDLSKEIASLIIKLSKLFVIILGIVAILQEWGINVSTLIASLGIGGLAVALAAKDTLANFFGGLSILADKSMKIGDWVQIGDIEGIVEDIGIRTTKIRTFDKGLVTVPNNYIATNSVINFSRRNVRRVKMYIGVVYSTSSETLNKIVNDIRDLINNHPEVAKDQTIAIYFDRFGDSSLDIFIYFYTNTAQWLEYLRIKEEIQFKIMEIVEKNGSSFAFPSRSIYFENEATFKIKSEEK</sequence>
<feature type="transmembrane region" description="Helical" evidence="7">
    <location>
        <begin position="60"/>
        <end position="84"/>
    </location>
</feature>
<evidence type="ECO:0000256" key="5">
    <source>
        <dbReference type="ARBA" id="ARBA00022989"/>
    </source>
</evidence>
<dbReference type="InterPro" id="IPR010920">
    <property type="entry name" value="LSM_dom_sf"/>
</dbReference>
<dbReference type="SUPFAM" id="SSF50182">
    <property type="entry name" value="Sm-like ribonucleoproteins"/>
    <property type="match status" value="1"/>
</dbReference>
<accession>A0A3M0BIU5</accession>
<reference evidence="11 12" key="1">
    <citation type="submission" date="2018-10" db="EMBL/GenBank/DDBJ databases">
        <title>Genomic Encyclopedia of Archaeal and Bacterial Type Strains, Phase II (KMG-II): from individual species to whole genera.</title>
        <authorList>
            <person name="Goeker M."/>
        </authorList>
    </citation>
    <scope>NUCLEOTIDE SEQUENCE [LARGE SCALE GENOMIC DNA]</scope>
    <source>
        <strain evidence="11 12">VM1</strain>
    </source>
</reference>
<comment type="subcellular location">
    <subcellularLocation>
        <location evidence="1">Cell membrane</location>
        <topology evidence="1">Multi-pass membrane protein</topology>
    </subcellularLocation>
</comment>
<dbReference type="InterPro" id="IPR011066">
    <property type="entry name" value="MscS_channel_C_sf"/>
</dbReference>
<dbReference type="OrthoDB" id="9809206at2"/>
<gene>
    <name evidence="11" type="ORF">CLV39_0980</name>
</gene>
<dbReference type="Pfam" id="PF00924">
    <property type="entry name" value="MS_channel_2nd"/>
    <property type="match status" value="1"/>
</dbReference>
<dbReference type="Gene3D" id="2.30.30.60">
    <property type="match status" value="1"/>
</dbReference>
<dbReference type="RefSeq" id="WP_121923103.1">
    <property type="nucleotide sequence ID" value="NZ_REFO01000011.1"/>
</dbReference>
<keyword evidence="6 7" id="KW-0472">Membrane</keyword>
<dbReference type="InterPro" id="IPR011014">
    <property type="entry name" value="MscS_channel_TM-2"/>
</dbReference>
<feature type="domain" description="Mechanosensitive ion channel MscS C-terminal" evidence="9">
    <location>
        <begin position="254"/>
        <end position="342"/>
    </location>
</feature>
<feature type="transmembrane region" description="Helical" evidence="7">
    <location>
        <begin position="90"/>
        <end position="111"/>
    </location>
</feature>
<dbReference type="Pfam" id="PF21088">
    <property type="entry name" value="MS_channel_1st"/>
    <property type="match status" value="1"/>
</dbReference>
<dbReference type="Gene3D" id="1.10.287.1260">
    <property type="match status" value="1"/>
</dbReference>
<evidence type="ECO:0000313" key="11">
    <source>
        <dbReference type="EMBL" id="RMA97320.1"/>
    </source>
</evidence>
<dbReference type="InterPro" id="IPR045042">
    <property type="entry name" value="YnaI-like"/>
</dbReference>
<dbReference type="AlphaFoldDB" id="A0A3M0BIU5"/>
<protein>
    <submittedName>
        <fullName evidence="11">MscS family membrane protein</fullName>
    </submittedName>
</protein>
<keyword evidence="12" id="KW-1185">Reference proteome</keyword>
<organism evidence="11 12">
    <name type="scientific">Hydrogenothermus marinus</name>
    <dbReference type="NCBI Taxonomy" id="133270"/>
    <lineage>
        <taxon>Bacteria</taxon>
        <taxon>Pseudomonadati</taxon>
        <taxon>Aquificota</taxon>
        <taxon>Aquificia</taxon>
        <taxon>Aquificales</taxon>
        <taxon>Hydrogenothermaceae</taxon>
        <taxon>Hydrogenothermus</taxon>
    </lineage>
</organism>
<keyword evidence="4 7" id="KW-0812">Transmembrane</keyword>
<dbReference type="GO" id="GO:0005886">
    <property type="term" value="C:plasma membrane"/>
    <property type="evidence" value="ECO:0007669"/>
    <property type="project" value="UniProtKB-SubCell"/>
</dbReference>
<dbReference type="SUPFAM" id="SSF82689">
    <property type="entry name" value="Mechanosensitive channel protein MscS (YggB), C-terminal domain"/>
    <property type="match status" value="1"/>
</dbReference>
<comment type="caution">
    <text evidence="11">The sequence shown here is derived from an EMBL/GenBank/DDBJ whole genome shotgun (WGS) entry which is preliminary data.</text>
</comment>
<evidence type="ECO:0000256" key="2">
    <source>
        <dbReference type="ARBA" id="ARBA00008017"/>
    </source>
</evidence>
<dbReference type="PROSITE" id="PS01246">
    <property type="entry name" value="UPF0003"/>
    <property type="match status" value="1"/>
</dbReference>
<dbReference type="EMBL" id="REFO01000011">
    <property type="protein sequence ID" value="RMA97320.1"/>
    <property type="molecule type" value="Genomic_DNA"/>
</dbReference>
<evidence type="ECO:0000256" key="1">
    <source>
        <dbReference type="ARBA" id="ARBA00004651"/>
    </source>
</evidence>
<dbReference type="InterPro" id="IPR006685">
    <property type="entry name" value="MscS_channel_2nd"/>
</dbReference>
<feature type="transmembrane region" description="Helical" evidence="7">
    <location>
        <begin position="20"/>
        <end position="39"/>
    </location>
</feature>
<feature type="transmembrane region" description="Helical" evidence="7">
    <location>
        <begin position="159"/>
        <end position="179"/>
    </location>
</feature>
<evidence type="ECO:0000259" key="8">
    <source>
        <dbReference type="Pfam" id="PF00924"/>
    </source>
</evidence>
<dbReference type="Pfam" id="PF21082">
    <property type="entry name" value="MS_channel_3rd"/>
    <property type="match status" value="1"/>
</dbReference>